<proteinExistence type="predicted"/>
<evidence type="ECO:0000313" key="2">
    <source>
        <dbReference type="EMBL" id="OAI19594.1"/>
    </source>
</evidence>
<dbReference type="STRING" id="702114.A1355_04370"/>
<name>A0A177NPW4_9GAMM</name>
<gene>
    <name evidence="2" type="ORF">A1355_04370</name>
</gene>
<dbReference type="InterPro" id="IPR021698">
    <property type="entry name" value="DUF3280"/>
</dbReference>
<dbReference type="AlphaFoldDB" id="A0A177NPW4"/>
<dbReference type="Proteomes" id="UP000077628">
    <property type="component" value="Unassembled WGS sequence"/>
</dbReference>
<feature type="region of interest" description="Disordered" evidence="1">
    <location>
        <begin position="158"/>
        <end position="189"/>
    </location>
</feature>
<dbReference type="Pfam" id="PF11684">
    <property type="entry name" value="DUF3280"/>
    <property type="match status" value="1"/>
</dbReference>
<evidence type="ECO:0000256" key="1">
    <source>
        <dbReference type="SAM" id="MobiDB-lite"/>
    </source>
</evidence>
<organism evidence="2 3">
    <name type="scientific">Methylomonas koyamae</name>
    <dbReference type="NCBI Taxonomy" id="702114"/>
    <lineage>
        <taxon>Bacteria</taxon>
        <taxon>Pseudomonadati</taxon>
        <taxon>Pseudomonadota</taxon>
        <taxon>Gammaproteobacteria</taxon>
        <taxon>Methylococcales</taxon>
        <taxon>Methylococcaceae</taxon>
        <taxon>Methylomonas</taxon>
    </lineage>
</organism>
<comment type="caution">
    <text evidence="2">The sequence shown here is derived from an EMBL/GenBank/DDBJ whole genome shotgun (WGS) entry which is preliminary data.</text>
</comment>
<evidence type="ECO:0008006" key="4">
    <source>
        <dbReference type="Google" id="ProtNLM"/>
    </source>
</evidence>
<dbReference type="EMBL" id="LUUK01000156">
    <property type="protein sequence ID" value="OAI19594.1"/>
    <property type="molecule type" value="Genomic_DNA"/>
</dbReference>
<dbReference type="OrthoDB" id="5573138at2"/>
<protein>
    <recommendedName>
        <fullName evidence="4">DUF2380 domain-containing protein</fullName>
    </recommendedName>
</protein>
<keyword evidence="3" id="KW-1185">Reference proteome</keyword>
<evidence type="ECO:0000313" key="3">
    <source>
        <dbReference type="Proteomes" id="UP000077628"/>
    </source>
</evidence>
<dbReference type="RefSeq" id="WP_064028019.1">
    <property type="nucleotide sequence ID" value="NZ_LUUK01000156.1"/>
</dbReference>
<sequence>MNSARLTIWAWLLWAAPLTAETRIAILNFELKDMTLAPGLPAEIQRTASLKPLLERELAGAGYRIVDIPDAEQRGADSGVGYLFDHADAAAQLGSRHAADYVLVGRLHKPSFLFVYLMGRLVEVKQQKIVGNYITESKGGDAKLTGKAVEALAAKIDQDLERRYSPPPPDSARRSQPDDDEFASAPGRK</sequence>
<accession>A0A177NPW4</accession>
<reference evidence="3" key="1">
    <citation type="submission" date="2016-03" db="EMBL/GenBank/DDBJ databases">
        <authorList>
            <person name="Heylen K."/>
            <person name="De Vos P."/>
            <person name="Vekeman B."/>
        </authorList>
    </citation>
    <scope>NUCLEOTIDE SEQUENCE [LARGE SCALE GENOMIC DNA]</scope>
    <source>
        <strain evidence="3">R-45383</strain>
    </source>
</reference>